<evidence type="ECO:0000313" key="1">
    <source>
        <dbReference type="EMBL" id="KAI3735313.1"/>
    </source>
</evidence>
<reference evidence="1 2" key="2">
    <citation type="journal article" date="2022" name="Mol. Ecol. Resour.">
        <title>The genomes of chicory, endive, great burdock and yacon provide insights into Asteraceae paleo-polyploidization history and plant inulin production.</title>
        <authorList>
            <person name="Fan W."/>
            <person name="Wang S."/>
            <person name="Wang H."/>
            <person name="Wang A."/>
            <person name="Jiang F."/>
            <person name="Liu H."/>
            <person name="Zhao H."/>
            <person name="Xu D."/>
            <person name="Zhang Y."/>
        </authorList>
    </citation>
    <scope>NUCLEOTIDE SEQUENCE [LARGE SCALE GENOMIC DNA]</scope>
    <source>
        <strain evidence="2">cv. Niubang</strain>
    </source>
</reference>
<keyword evidence="2" id="KW-1185">Reference proteome</keyword>
<dbReference type="Proteomes" id="UP001055879">
    <property type="component" value="Linkage Group LG04"/>
</dbReference>
<gene>
    <name evidence="1" type="ORF">L6452_14808</name>
</gene>
<evidence type="ECO:0000313" key="2">
    <source>
        <dbReference type="Proteomes" id="UP001055879"/>
    </source>
</evidence>
<sequence>MHDIGSVIEITSYMQSQLELAQDDIRTQNAHLEAEKAKVESREKLLTAEDEILKLKHELGSTHQEMALLQRRKSIDGILYRKAKNGIKGKMILIIYLDVEKDGDEENDGPNSRQCHTTSISLVFWCRYVQGRGNGGGRREGGNRYRGDGGYGGGHDRGSPSFLVLDLEVEVDGDEENNGPNN</sequence>
<dbReference type="EMBL" id="CM042050">
    <property type="protein sequence ID" value="KAI3735313.1"/>
    <property type="molecule type" value="Genomic_DNA"/>
</dbReference>
<protein>
    <submittedName>
        <fullName evidence="1">Uncharacterized protein</fullName>
    </submittedName>
</protein>
<reference evidence="2" key="1">
    <citation type="journal article" date="2022" name="Mol. Ecol. Resour.">
        <title>The genomes of chicory, endive, great burdock and yacon provide insights into Asteraceae palaeo-polyploidization history and plant inulin production.</title>
        <authorList>
            <person name="Fan W."/>
            <person name="Wang S."/>
            <person name="Wang H."/>
            <person name="Wang A."/>
            <person name="Jiang F."/>
            <person name="Liu H."/>
            <person name="Zhao H."/>
            <person name="Xu D."/>
            <person name="Zhang Y."/>
        </authorList>
    </citation>
    <scope>NUCLEOTIDE SEQUENCE [LARGE SCALE GENOMIC DNA]</scope>
    <source>
        <strain evidence="2">cv. Niubang</strain>
    </source>
</reference>
<proteinExistence type="predicted"/>
<organism evidence="1 2">
    <name type="scientific">Arctium lappa</name>
    <name type="common">Greater burdock</name>
    <name type="synonym">Lappa major</name>
    <dbReference type="NCBI Taxonomy" id="4217"/>
    <lineage>
        <taxon>Eukaryota</taxon>
        <taxon>Viridiplantae</taxon>
        <taxon>Streptophyta</taxon>
        <taxon>Embryophyta</taxon>
        <taxon>Tracheophyta</taxon>
        <taxon>Spermatophyta</taxon>
        <taxon>Magnoliopsida</taxon>
        <taxon>eudicotyledons</taxon>
        <taxon>Gunneridae</taxon>
        <taxon>Pentapetalae</taxon>
        <taxon>asterids</taxon>
        <taxon>campanulids</taxon>
        <taxon>Asterales</taxon>
        <taxon>Asteraceae</taxon>
        <taxon>Carduoideae</taxon>
        <taxon>Cardueae</taxon>
        <taxon>Arctiinae</taxon>
        <taxon>Arctium</taxon>
    </lineage>
</organism>
<name>A0ACB9CM43_ARCLA</name>
<accession>A0ACB9CM43</accession>
<comment type="caution">
    <text evidence="1">The sequence shown here is derived from an EMBL/GenBank/DDBJ whole genome shotgun (WGS) entry which is preliminary data.</text>
</comment>